<gene>
    <name evidence="4" type="ORF">SAMN02745121_06578</name>
</gene>
<dbReference type="InterPro" id="IPR045426">
    <property type="entry name" value="ADYC"/>
</dbReference>
<feature type="chain" id="PRO_5011486997" description="ADYC domain-containing protein" evidence="2">
    <location>
        <begin position="24"/>
        <end position="351"/>
    </location>
</feature>
<keyword evidence="2" id="KW-0732">Signal</keyword>
<accession>A0A1I2FCU5</accession>
<dbReference type="Pfam" id="PF20032">
    <property type="entry name" value="ADYC"/>
    <property type="match status" value="1"/>
</dbReference>
<evidence type="ECO:0000256" key="1">
    <source>
        <dbReference type="SAM" id="MobiDB-lite"/>
    </source>
</evidence>
<dbReference type="Proteomes" id="UP000199400">
    <property type="component" value="Unassembled WGS sequence"/>
</dbReference>
<dbReference type="STRING" id="54.SAMN02745121_06578"/>
<dbReference type="AlphaFoldDB" id="A0A1I2FCU5"/>
<organism evidence="4 5">
    <name type="scientific">Nannocystis exedens</name>
    <dbReference type="NCBI Taxonomy" id="54"/>
    <lineage>
        <taxon>Bacteria</taxon>
        <taxon>Pseudomonadati</taxon>
        <taxon>Myxococcota</taxon>
        <taxon>Polyangia</taxon>
        <taxon>Nannocystales</taxon>
        <taxon>Nannocystaceae</taxon>
        <taxon>Nannocystis</taxon>
    </lineage>
</organism>
<feature type="domain" description="ADYC" evidence="3">
    <location>
        <begin position="109"/>
        <end position="294"/>
    </location>
</feature>
<sequence length="351" mass="37404">MLARSRALSTLAALALTVSPACDEMDPESEAIDASPRRGGTNGPPTNTWKIGTSSISAVDTLGAELDGVVLVDVEINNGPGLYDSIDPGTLTVDRGTLQAEINGLIFTGAQFEGSRWTFTLDGSVLQAELTAVEDADAAGLHVPDLSRLDPERLVYTFVWLDGIDPVPTCENDAVGGARTVIFGGFVVDHESGDITARANTLYLGCISGAVGKAALWGYAPDSPSRTSIPLPAFETATRMVRADYCGDGVSHTDIGNEVTMKDRWGINDMSFPGFSTEAVWEAGGAAKCIKQVRETGADVSEPFECPDHEIPVCSSDVALQIHWDDHAYGDFWSNIRQTGARRHAENRSAR</sequence>
<name>A0A1I2FCU5_9BACT</name>
<keyword evidence="5" id="KW-1185">Reference proteome</keyword>
<reference evidence="5" key="1">
    <citation type="submission" date="2016-10" db="EMBL/GenBank/DDBJ databases">
        <authorList>
            <person name="Varghese N."/>
            <person name="Submissions S."/>
        </authorList>
    </citation>
    <scope>NUCLEOTIDE SEQUENCE [LARGE SCALE GENOMIC DNA]</scope>
    <source>
        <strain evidence="5">ATCC 25963</strain>
    </source>
</reference>
<feature type="signal peptide" evidence="2">
    <location>
        <begin position="1"/>
        <end position="23"/>
    </location>
</feature>
<dbReference type="RefSeq" id="WP_100793332.1">
    <property type="nucleotide sequence ID" value="NZ_FOMX01000026.1"/>
</dbReference>
<evidence type="ECO:0000313" key="5">
    <source>
        <dbReference type="Proteomes" id="UP000199400"/>
    </source>
</evidence>
<dbReference type="OrthoDB" id="8066319at2"/>
<protein>
    <recommendedName>
        <fullName evidence="3">ADYC domain-containing protein</fullName>
    </recommendedName>
</protein>
<proteinExistence type="predicted"/>
<dbReference type="EMBL" id="FOMX01000026">
    <property type="protein sequence ID" value="SFF03202.1"/>
    <property type="molecule type" value="Genomic_DNA"/>
</dbReference>
<evidence type="ECO:0000256" key="2">
    <source>
        <dbReference type="SAM" id="SignalP"/>
    </source>
</evidence>
<evidence type="ECO:0000313" key="4">
    <source>
        <dbReference type="EMBL" id="SFF03202.1"/>
    </source>
</evidence>
<feature type="region of interest" description="Disordered" evidence="1">
    <location>
        <begin position="25"/>
        <end position="47"/>
    </location>
</feature>
<evidence type="ECO:0000259" key="3">
    <source>
        <dbReference type="Pfam" id="PF20032"/>
    </source>
</evidence>